<accession>A0A1X9LUR4</accession>
<evidence type="ECO:0000256" key="2">
    <source>
        <dbReference type="ARBA" id="ARBA00007639"/>
    </source>
</evidence>
<dbReference type="Proteomes" id="UP000192775">
    <property type="component" value="Chromosome"/>
</dbReference>
<protein>
    <recommendedName>
        <fullName evidence="3">Periplasmic binding protein domain-containing protein</fullName>
    </recommendedName>
</protein>
<dbReference type="EMBL" id="CP020715">
    <property type="protein sequence ID" value="ARJ07009.1"/>
    <property type="molecule type" value="Genomic_DNA"/>
</dbReference>
<dbReference type="RefSeq" id="WP_085021147.1">
    <property type="nucleotide sequence ID" value="NZ_BMHD01000001.1"/>
</dbReference>
<gene>
    <name evidence="4" type="ORF">B5808_18600</name>
</gene>
<evidence type="ECO:0000313" key="4">
    <source>
        <dbReference type="EMBL" id="ARJ07009.1"/>
    </source>
</evidence>
<dbReference type="GO" id="GO:0030246">
    <property type="term" value="F:carbohydrate binding"/>
    <property type="evidence" value="ECO:0007669"/>
    <property type="project" value="TreeGrafter"/>
</dbReference>
<dbReference type="GO" id="GO:0030288">
    <property type="term" value="C:outer membrane-bounded periplasmic space"/>
    <property type="evidence" value="ECO:0007669"/>
    <property type="project" value="TreeGrafter"/>
</dbReference>
<dbReference type="Gene3D" id="3.40.50.2300">
    <property type="match status" value="2"/>
</dbReference>
<comment type="similarity">
    <text evidence="2">Belongs to the bacterial solute-binding protein 2 family.</text>
</comment>
<dbReference type="InterPro" id="IPR028082">
    <property type="entry name" value="Peripla_BP_I"/>
</dbReference>
<dbReference type="Pfam" id="PF13407">
    <property type="entry name" value="Peripla_BP_4"/>
    <property type="match status" value="1"/>
</dbReference>
<sequence>MSFRPFRSARGRSAVAIVASAGVLIALAACSSEQEGSSSTSAANADCSNAAAAQDSYTKAWSTTAEELGIQDLTPVEETVCEIDTASYKKDEPAGGYTIALAAQGPINSWGTLSEEAFKRHADEIGVSTLYASANGDATTQVDNIQQLASQKPDAMVVVPMGEGITGQVQAATEQGIPVILCSGILPDDSGAVSTVTRQYDLLGSAYAEWLVQKLGGKGKVAMLSGLAGVPTAEYQAAAAKKVFEKYPDIEVVTQQYTEWSPTVAKTVADNLITQYPDLDGIWSDSGYGDLGVVQAYTEAGKTVPPLTGDSSNAFLKATEGTDVQFALSTFPPEMSADCLDTAVSVLKGEPVLNKVFIDSPSFTNEDAAQYVRKDCGDNLFVPSTLDDATLVELGLCS</sequence>
<reference evidence="4 5" key="1">
    <citation type="submission" date="2017-04" db="EMBL/GenBank/DDBJ databases">
        <authorList>
            <person name="Afonso C.L."/>
            <person name="Miller P.J."/>
            <person name="Scott M.A."/>
            <person name="Spackman E."/>
            <person name="Goraichik I."/>
            <person name="Dimitrov K.M."/>
            <person name="Suarez D.L."/>
            <person name="Swayne D.E."/>
        </authorList>
    </citation>
    <scope>NUCLEOTIDE SEQUENCE [LARGE SCALE GENOMIC DNA]</scope>
    <source>
        <strain evidence="5">XA(T)</strain>
    </source>
</reference>
<dbReference type="KEGG" id="cphy:B5808_18600"/>
<dbReference type="InterPro" id="IPR050555">
    <property type="entry name" value="Bact_Solute-Bind_Prot2"/>
</dbReference>
<dbReference type="SUPFAM" id="SSF53822">
    <property type="entry name" value="Periplasmic binding protein-like I"/>
    <property type="match status" value="1"/>
</dbReference>
<keyword evidence="5" id="KW-1185">Reference proteome</keyword>
<name>A0A1X9LUR4_9MICO</name>
<organism evidence="4 5">
    <name type="scientific">Cnuibacter physcomitrellae</name>
    <dbReference type="NCBI Taxonomy" id="1619308"/>
    <lineage>
        <taxon>Bacteria</taxon>
        <taxon>Bacillati</taxon>
        <taxon>Actinomycetota</taxon>
        <taxon>Actinomycetes</taxon>
        <taxon>Micrococcales</taxon>
        <taxon>Microbacteriaceae</taxon>
        <taxon>Cnuibacter</taxon>
    </lineage>
</organism>
<dbReference type="PANTHER" id="PTHR30036">
    <property type="entry name" value="D-XYLOSE-BINDING PERIPLASMIC PROTEIN"/>
    <property type="match status" value="1"/>
</dbReference>
<evidence type="ECO:0000259" key="3">
    <source>
        <dbReference type="Pfam" id="PF13407"/>
    </source>
</evidence>
<proteinExistence type="inferred from homology"/>
<dbReference type="InterPro" id="IPR025997">
    <property type="entry name" value="SBP_2_dom"/>
</dbReference>
<dbReference type="PANTHER" id="PTHR30036:SF7">
    <property type="entry name" value="ABC TRANSPORTER PERIPLASMIC-BINDING PROTEIN YPHF"/>
    <property type="match status" value="1"/>
</dbReference>
<dbReference type="PROSITE" id="PS51257">
    <property type="entry name" value="PROKAR_LIPOPROTEIN"/>
    <property type="match status" value="1"/>
</dbReference>
<feature type="domain" description="Periplasmic binding protein" evidence="3">
    <location>
        <begin position="101"/>
        <end position="350"/>
    </location>
</feature>
<evidence type="ECO:0000256" key="1">
    <source>
        <dbReference type="ARBA" id="ARBA00004196"/>
    </source>
</evidence>
<comment type="subcellular location">
    <subcellularLocation>
        <location evidence="1">Cell envelope</location>
    </subcellularLocation>
</comment>
<evidence type="ECO:0000313" key="5">
    <source>
        <dbReference type="Proteomes" id="UP000192775"/>
    </source>
</evidence>
<dbReference type="STRING" id="1619308.B5808_18600"/>
<dbReference type="AlphaFoldDB" id="A0A1X9LUR4"/>